<name>A0A5M6I871_9PROT</name>
<reference evidence="2 3" key="1">
    <citation type="submission" date="2019-09" db="EMBL/GenBank/DDBJ databases">
        <title>Genome sequence of Roseospira marina, one of the more divergent members of the non-sulfur purple photosynthetic bacterial family, the Rhodospirillaceae.</title>
        <authorList>
            <person name="Meyer T."/>
            <person name="Kyndt J."/>
        </authorList>
    </citation>
    <scope>NUCLEOTIDE SEQUENCE [LARGE SCALE GENOMIC DNA]</scope>
    <source>
        <strain evidence="2 3">DSM 15113</strain>
    </source>
</reference>
<gene>
    <name evidence="2" type="ORF">F1188_16000</name>
</gene>
<keyword evidence="3" id="KW-1185">Reference proteome</keyword>
<evidence type="ECO:0000313" key="2">
    <source>
        <dbReference type="EMBL" id="KAA5604363.1"/>
    </source>
</evidence>
<evidence type="ECO:0000256" key="1">
    <source>
        <dbReference type="SAM" id="MobiDB-lite"/>
    </source>
</evidence>
<protein>
    <submittedName>
        <fullName evidence="2">Uncharacterized protein</fullName>
    </submittedName>
</protein>
<dbReference type="EMBL" id="VWPJ01000018">
    <property type="protein sequence ID" value="KAA5604363.1"/>
    <property type="molecule type" value="Genomic_DNA"/>
</dbReference>
<dbReference type="RefSeq" id="WP_150063455.1">
    <property type="nucleotide sequence ID" value="NZ_JACHII010000014.1"/>
</dbReference>
<sequence>MSERKAKFTALYEVPTTFGWKEVRLIHLQLGSMDKAWEVAPRLGDILWPNKDASLLCMLRRHRQVEAIHEMFARSPCHRMAPHDVEMLTVADLSIAGKTKQRLRAAGLTKVLGRRRPQPAGSGRPRRSEAAEVGASR</sequence>
<organism evidence="2 3">
    <name type="scientific">Roseospira marina</name>
    <dbReference type="NCBI Taxonomy" id="140057"/>
    <lineage>
        <taxon>Bacteria</taxon>
        <taxon>Pseudomonadati</taxon>
        <taxon>Pseudomonadota</taxon>
        <taxon>Alphaproteobacteria</taxon>
        <taxon>Rhodospirillales</taxon>
        <taxon>Rhodospirillaceae</taxon>
        <taxon>Roseospira</taxon>
    </lineage>
</organism>
<comment type="caution">
    <text evidence="2">The sequence shown here is derived from an EMBL/GenBank/DDBJ whole genome shotgun (WGS) entry which is preliminary data.</text>
</comment>
<dbReference type="AlphaFoldDB" id="A0A5M6I871"/>
<feature type="region of interest" description="Disordered" evidence="1">
    <location>
        <begin position="108"/>
        <end position="137"/>
    </location>
</feature>
<dbReference type="Proteomes" id="UP000324065">
    <property type="component" value="Unassembled WGS sequence"/>
</dbReference>
<evidence type="ECO:0000313" key="3">
    <source>
        <dbReference type="Proteomes" id="UP000324065"/>
    </source>
</evidence>
<accession>A0A5M6I871</accession>
<proteinExistence type="predicted"/>